<evidence type="ECO:0000313" key="4">
    <source>
        <dbReference type="Proteomes" id="UP001054801"/>
    </source>
</evidence>
<dbReference type="InterPro" id="IPR006442">
    <property type="entry name" value="Antitoxin_Phd/YefM"/>
</dbReference>
<proteinExistence type="inferred from homology"/>
<dbReference type="Pfam" id="PF02604">
    <property type="entry name" value="PhdYeFM_antitox"/>
    <property type="match status" value="1"/>
</dbReference>
<name>A0ABY3SX30_9GAMM</name>
<dbReference type="RefSeq" id="WP_236497917.1">
    <property type="nucleotide sequence ID" value="NZ_CP091244.1"/>
</dbReference>
<dbReference type="InterPro" id="IPR036165">
    <property type="entry name" value="YefM-like_sf"/>
</dbReference>
<protein>
    <recommendedName>
        <fullName evidence="2">Antitoxin</fullName>
    </recommendedName>
</protein>
<accession>A0ABY3SX30</accession>
<dbReference type="Proteomes" id="UP001054801">
    <property type="component" value="Chromosome"/>
</dbReference>
<comment type="function">
    <text evidence="2">Antitoxin component of a type II toxin-antitoxin (TA) system.</text>
</comment>
<dbReference type="EMBL" id="CP091244">
    <property type="protein sequence ID" value="UJS23718.1"/>
    <property type="molecule type" value="Genomic_DNA"/>
</dbReference>
<sequence>MPTITSLEAQNQFGKLIDTAQREPVTITRRGRPVAMVISIEDMQELLGKNAAAWYENYCKRHANNPRTADLTDEDVNRLVHELR</sequence>
<dbReference type="Gene3D" id="3.40.1620.10">
    <property type="entry name" value="YefM-like domain"/>
    <property type="match status" value="1"/>
</dbReference>
<organism evidence="3 4">
    <name type="scientific">Thiothrix winogradskyi</name>
    <dbReference type="NCBI Taxonomy" id="96472"/>
    <lineage>
        <taxon>Bacteria</taxon>
        <taxon>Pseudomonadati</taxon>
        <taxon>Pseudomonadota</taxon>
        <taxon>Gammaproteobacteria</taxon>
        <taxon>Thiotrichales</taxon>
        <taxon>Thiotrichaceae</taxon>
        <taxon>Thiothrix</taxon>
    </lineage>
</organism>
<dbReference type="SUPFAM" id="SSF143120">
    <property type="entry name" value="YefM-like"/>
    <property type="match status" value="1"/>
</dbReference>
<reference evidence="3" key="1">
    <citation type="journal article" date="2022" name="Microorganisms">
        <title>Two New Species of Filamentous Sulfur Bacteria of the Genus Thiothrix, Thiothrix winogradskyi sp. nov. and 'Candidatus Thiothrix sulfatifontis' sp. nov.</title>
        <authorList>
            <person name="Ravin N.V."/>
            <person name="Rossetti S."/>
            <person name="Beletsky A.V."/>
            <person name="Kadnikov V.V."/>
            <person name="Rudenko T.S."/>
            <person name="Smolyakov D.D."/>
            <person name="Moskvitina M.I."/>
            <person name="Gureeva M.V."/>
            <person name="Mardanov A.V."/>
            <person name="Grabovich M.Y."/>
        </authorList>
    </citation>
    <scope>NUCLEOTIDE SEQUENCE</scope>
    <source>
        <strain evidence="3">CT3</strain>
    </source>
</reference>
<gene>
    <name evidence="3" type="ORF">L2Y54_17520</name>
</gene>
<keyword evidence="4" id="KW-1185">Reference proteome</keyword>
<evidence type="ECO:0000313" key="3">
    <source>
        <dbReference type="EMBL" id="UJS23718.1"/>
    </source>
</evidence>
<comment type="similarity">
    <text evidence="1 2">Belongs to the phD/YefM antitoxin family.</text>
</comment>
<evidence type="ECO:0000256" key="1">
    <source>
        <dbReference type="ARBA" id="ARBA00009981"/>
    </source>
</evidence>
<dbReference type="NCBIfam" id="TIGR01552">
    <property type="entry name" value="phd_fam"/>
    <property type="match status" value="1"/>
</dbReference>
<evidence type="ECO:0000256" key="2">
    <source>
        <dbReference type="RuleBase" id="RU362080"/>
    </source>
</evidence>